<dbReference type="InterPro" id="IPR007523">
    <property type="entry name" value="NDUFAF3/AAMDC"/>
</dbReference>
<protein>
    <submittedName>
        <fullName evidence="1">Mth938-like domain-containing protein</fullName>
    </submittedName>
</protein>
<dbReference type="PANTHER" id="PTHR15811:SF5">
    <property type="entry name" value="MTH938 DOMAIN-CONTAINING PROTEIN"/>
    <property type="match status" value="1"/>
</dbReference>
<dbReference type="Proteomes" id="UP001596074">
    <property type="component" value="Unassembled WGS sequence"/>
</dbReference>
<dbReference type="InterPro" id="IPR036748">
    <property type="entry name" value="MTH938-like_sf"/>
</dbReference>
<dbReference type="PANTHER" id="PTHR15811">
    <property type="entry name" value="MTH938 DOMAIN-CONTAINING PROTEIN"/>
    <property type="match status" value="1"/>
</dbReference>
<accession>A0ABW0ZYG7</accession>
<dbReference type="EMBL" id="JBHSON010000031">
    <property type="protein sequence ID" value="MFC5748360.1"/>
    <property type="molecule type" value="Genomic_DNA"/>
</dbReference>
<organism evidence="1 2">
    <name type="scientific">Actinomadura rugatobispora</name>
    <dbReference type="NCBI Taxonomy" id="1994"/>
    <lineage>
        <taxon>Bacteria</taxon>
        <taxon>Bacillati</taxon>
        <taxon>Actinomycetota</taxon>
        <taxon>Actinomycetes</taxon>
        <taxon>Streptosporangiales</taxon>
        <taxon>Thermomonosporaceae</taxon>
        <taxon>Actinomadura</taxon>
    </lineage>
</organism>
<keyword evidence="2" id="KW-1185">Reference proteome</keyword>
<gene>
    <name evidence="1" type="ORF">ACFPZN_22290</name>
</gene>
<evidence type="ECO:0000313" key="1">
    <source>
        <dbReference type="EMBL" id="MFC5748360.1"/>
    </source>
</evidence>
<sequence length="125" mass="13482">MDEDVKSPVITHLSWGRMEIEGLGTGKDFKLWPGGGRPWDWDETGTRHVPGIQAADVRELIDKGSTVVVLSRGMELRLQTTGEALRALEAAGVAVHVEETGAAVELYNRLARDGDAVGGVFHSTC</sequence>
<proteinExistence type="predicted"/>
<dbReference type="Gene3D" id="3.40.1230.10">
    <property type="entry name" value="MTH938-like"/>
    <property type="match status" value="1"/>
</dbReference>
<dbReference type="InterPro" id="IPR034096">
    <property type="entry name" value="AAMDC"/>
</dbReference>
<name>A0ABW0ZYG7_9ACTN</name>
<dbReference type="Pfam" id="PF04430">
    <property type="entry name" value="DUF498"/>
    <property type="match status" value="1"/>
</dbReference>
<dbReference type="RefSeq" id="WP_378284017.1">
    <property type="nucleotide sequence ID" value="NZ_JBHSON010000031.1"/>
</dbReference>
<dbReference type="CDD" id="cd05126">
    <property type="entry name" value="Mth938"/>
    <property type="match status" value="1"/>
</dbReference>
<comment type="caution">
    <text evidence="1">The sequence shown here is derived from an EMBL/GenBank/DDBJ whole genome shotgun (WGS) entry which is preliminary data.</text>
</comment>
<evidence type="ECO:0000313" key="2">
    <source>
        <dbReference type="Proteomes" id="UP001596074"/>
    </source>
</evidence>
<dbReference type="SUPFAM" id="SSF64076">
    <property type="entry name" value="MTH938-like"/>
    <property type="match status" value="1"/>
</dbReference>
<reference evidence="2" key="1">
    <citation type="journal article" date="2019" name="Int. J. Syst. Evol. Microbiol.">
        <title>The Global Catalogue of Microorganisms (GCM) 10K type strain sequencing project: providing services to taxonomists for standard genome sequencing and annotation.</title>
        <authorList>
            <consortium name="The Broad Institute Genomics Platform"/>
            <consortium name="The Broad Institute Genome Sequencing Center for Infectious Disease"/>
            <person name="Wu L."/>
            <person name="Ma J."/>
        </authorList>
    </citation>
    <scope>NUCLEOTIDE SEQUENCE [LARGE SCALE GENOMIC DNA]</scope>
    <source>
        <strain evidence="2">KCTC 42087</strain>
    </source>
</reference>